<dbReference type="EMBL" id="JACHMB010000001">
    <property type="protein sequence ID" value="MBB5781808.1"/>
    <property type="molecule type" value="Genomic_DNA"/>
</dbReference>
<reference evidence="1 2" key="1">
    <citation type="submission" date="2020-08" db="EMBL/GenBank/DDBJ databases">
        <title>Sequencing the genomes of 1000 actinobacteria strains.</title>
        <authorList>
            <person name="Klenk H.-P."/>
        </authorList>
    </citation>
    <scope>NUCLEOTIDE SEQUENCE [LARGE SCALE GENOMIC DNA]</scope>
    <source>
        <strain evidence="1 2">DSM 45507</strain>
    </source>
</reference>
<name>A0A7W9GDR2_9ACTN</name>
<sequence>MGLVPGITNLLARICAERSPATELRIGVLLGSEEQHGRAAIAWTLDGLGQFDGSWTMSFPVPFFGTRTVHRSRSRISTRCPALSACPPGALGLCMDSHIATGLLSAAGRPAARPLRRRKVRDLLLTALEQIHLGNEGFAVTVNSGTAHASFSGRRMSRATALLIRLPALSPGVQHIEKLVDPLVFLTELAADGFDLRIRPR</sequence>
<proteinExistence type="predicted"/>
<evidence type="ECO:0000313" key="1">
    <source>
        <dbReference type="EMBL" id="MBB5781808.1"/>
    </source>
</evidence>
<organism evidence="1 2">
    <name type="scientific">Nonomuraea jabiensis</name>
    <dbReference type="NCBI Taxonomy" id="882448"/>
    <lineage>
        <taxon>Bacteria</taxon>
        <taxon>Bacillati</taxon>
        <taxon>Actinomycetota</taxon>
        <taxon>Actinomycetes</taxon>
        <taxon>Streptosporangiales</taxon>
        <taxon>Streptosporangiaceae</taxon>
        <taxon>Nonomuraea</taxon>
    </lineage>
</organism>
<comment type="caution">
    <text evidence="1">The sequence shown here is derived from an EMBL/GenBank/DDBJ whole genome shotgun (WGS) entry which is preliminary data.</text>
</comment>
<dbReference type="Proteomes" id="UP000579153">
    <property type="component" value="Unassembled WGS sequence"/>
</dbReference>
<protein>
    <submittedName>
        <fullName evidence="1">Uncharacterized protein</fullName>
    </submittedName>
</protein>
<evidence type="ECO:0000313" key="2">
    <source>
        <dbReference type="Proteomes" id="UP000579153"/>
    </source>
</evidence>
<gene>
    <name evidence="1" type="ORF">HD596_008564</name>
</gene>
<keyword evidence="2" id="KW-1185">Reference proteome</keyword>
<dbReference type="AlphaFoldDB" id="A0A7W9GDR2"/>
<accession>A0A7W9GDR2</accession>
<dbReference type="RefSeq" id="WP_185075037.1">
    <property type="nucleotide sequence ID" value="NZ_JACHMB010000001.1"/>
</dbReference>